<reference evidence="2 3" key="1">
    <citation type="journal article" date="2024" name="Curr. Microbiol.">
        <title>Luteibacter sahnii sp. nov., A Novel Yellow-Colored Xanthomonadin Pigment Producing Probiotic Bacterium from Healthy Rice Seed Microbiome.</title>
        <authorList>
            <person name="Jaiswal G."/>
            <person name="Rana R."/>
            <person name="Nayak P.K."/>
            <person name="Chouhan R."/>
            <person name="Gandhi S.G."/>
            <person name="Patel H.K."/>
            <person name="Patil P.B."/>
        </authorList>
    </citation>
    <scope>NUCLEOTIDE SEQUENCE [LARGE SCALE GENOMIC DNA]</scope>
    <source>
        <strain evidence="2 3">PPL201</strain>
    </source>
</reference>
<feature type="compositionally biased region" description="Gly residues" evidence="1">
    <location>
        <begin position="134"/>
        <end position="158"/>
    </location>
</feature>
<dbReference type="EMBL" id="JARJJS010000003">
    <property type="protein sequence ID" value="MDF4025807.1"/>
    <property type="molecule type" value="Genomic_DNA"/>
</dbReference>
<evidence type="ECO:0008006" key="4">
    <source>
        <dbReference type="Google" id="ProtNLM"/>
    </source>
</evidence>
<dbReference type="Proteomes" id="UP001528850">
    <property type="component" value="Unassembled WGS sequence"/>
</dbReference>
<sequence length="158" mass="17175">MVRVRRVLLAFGLAFPLAGCYYDPGYGYVRNGSGADVYYGTQTTTVVGPGYAYDPGFGYVGGYGYGPGCCYSGVGVGAVWYHDRYDDRRYRDWHRYPPPGGWRGGDRRPPPGGWYSHGPDRRPPPGGWRSNPGRGPGGWHGGNRGDGWHGGGNGHDGR</sequence>
<comment type="caution">
    <text evidence="2">The sequence shown here is derived from an EMBL/GenBank/DDBJ whole genome shotgun (WGS) entry which is preliminary data.</text>
</comment>
<evidence type="ECO:0000256" key="1">
    <source>
        <dbReference type="SAM" id="MobiDB-lite"/>
    </source>
</evidence>
<keyword evidence="3" id="KW-1185">Reference proteome</keyword>
<gene>
    <name evidence="2" type="ORF">P3W24_12595</name>
</gene>
<protein>
    <recommendedName>
        <fullName evidence="4">Lipoprotein</fullName>
    </recommendedName>
</protein>
<proteinExistence type="predicted"/>
<name>A0ABT6BCI2_9GAMM</name>
<evidence type="ECO:0000313" key="3">
    <source>
        <dbReference type="Proteomes" id="UP001528850"/>
    </source>
</evidence>
<organism evidence="2 3">
    <name type="scientific">Luteibacter sahnii</name>
    <dbReference type="NCBI Taxonomy" id="3021977"/>
    <lineage>
        <taxon>Bacteria</taxon>
        <taxon>Pseudomonadati</taxon>
        <taxon>Pseudomonadota</taxon>
        <taxon>Gammaproteobacteria</taxon>
        <taxon>Lysobacterales</taxon>
        <taxon>Rhodanobacteraceae</taxon>
        <taxon>Luteibacter</taxon>
    </lineage>
</organism>
<accession>A0ABT6BCI2</accession>
<evidence type="ECO:0000313" key="2">
    <source>
        <dbReference type="EMBL" id="MDF4025807.1"/>
    </source>
</evidence>
<feature type="region of interest" description="Disordered" evidence="1">
    <location>
        <begin position="96"/>
        <end position="158"/>
    </location>
</feature>